<evidence type="ECO:0008006" key="3">
    <source>
        <dbReference type="Google" id="ProtNLM"/>
    </source>
</evidence>
<dbReference type="InterPro" id="IPR036912">
    <property type="entry name" value="HasA_haem-bd_sf"/>
</dbReference>
<dbReference type="SUPFAM" id="SSF54621">
    <property type="entry name" value="Heme-binding protein A (HasA)"/>
    <property type="match status" value="1"/>
</dbReference>
<dbReference type="Gene3D" id="3.30.1500.10">
    <property type="entry name" value="Haem-binding HasA"/>
    <property type="match status" value="1"/>
</dbReference>
<accession>A0A6L5HZ32</accession>
<dbReference type="Pfam" id="PF06438">
    <property type="entry name" value="HasA"/>
    <property type="match status" value="1"/>
</dbReference>
<evidence type="ECO:0000313" key="1">
    <source>
        <dbReference type="EMBL" id="MQU08654.1"/>
    </source>
</evidence>
<dbReference type="RefSeq" id="WP_153375485.1">
    <property type="nucleotide sequence ID" value="NZ_WIVU01000070.1"/>
</dbReference>
<gene>
    <name evidence="1" type="ORF">GHO27_23620</name>
</gene>
<dbReference type="Proteomes" id="UP000478064">
    <property type="component" value="Unassembled WGS sequence"/>
</dbReference>
<dbReference type="EMBL" id="WIVU01000070">
    <property type="protein sequence ID" value="MQU08654.1"/>
    <property type="molecule type" value="Genomic_DNA"/>
</dbReference>
<dbReference type="AlphaFoldDB" id="A0A6L5HZ32"/>
<protein>
    <recommendedName>
        <fullName evidence="3">Heme-binding protein</fullName>
    </recommendedName>
</protein>
<evidence type="ECO:0000313" key="2">
    <source>
        <dbReference type="Proteomes" id="UP000478064"/>
    </source>
</evidence>
<organism evidence="1 2">
    <name type="scientific">Pseudomonas helleri</name>
    <dbReference type="NCBI Taxonomy" id="1608996"/>
    <lineage>
        <taxon>Bacteria</taxon>
        <taxon>Pseudomonadati</taxon>
        <taxon>Pseudomonadota</taxon>
        <taxon>Gammaproteobacteria</taxon>
        <taxon>Pseudomonadales</taxon>
        <taxon>Pseudomonadaceae</taxon>
        <taxon>Pseudomonas</taxon>
    </lineage>
</organism>
<dbReference type="InterPro" id="IPR010495">
    <property type="entry name" value="HasA_haem-bd"/>
</dbReference>
<sequence length="95" mass="9853">MTVSITYSSAFGDISIKDVLSVWSTGFKTAGHGTGNTGGFNTGDGKYDGEQYATSGANNSEYAYIAGSDTDNGLHYVYNPLVSPGDNMNHGGGKN</sequence>
<comment type="caution">
    <text evidence="1">The sequence shown here is derived from an EMBL/GenBank/DDBJ whole genome shotgun (WGS) entry which is preliminary data.</text>
</comment>
<proteinExistence type="predicted"/>
<reference evidence="1 2" key="1">
    <citation type="submission" date="2019-10" db="EMBL/GenBank/DDBJ databases">
        <title>Evaluation of single-gene subtyping targets for Pseudomonas.</title>
        <authorList>
            <person name="Reichler S.J."/>
            <person name="Orsi R.H."/>
            <person name="Wiedmann M."/>
            <person name="Martin N.H."/>
            <person name="Murphy S.I."/>
        </authorList>
    </citation>
    <scope>NUCLEOTIDE SEQUENCE [LARGE SCALE GENOMIC DNA]</scope>
    <source>
        <strain evidence="1 2">FSL R10-1637</strain>
    </source>
</reference>
<name>A0A6L5HZ32_9PSED</name>